<evidence type="ECO:0000256" key="12">
    <source>
        <dbReference type="SAM" id="Phobius"/>
    </source>
</evidence>
<comment type="similarity">
    <text evidence="2">Belongs to the ATPase A chain family.</text>
</comment>
<evidence type="ECO:0000256" key="8">
    <source>
        <dbReference type="ARBA" id="ARBA00023065"/>
    </source>
</evidence>
<protein>
    <recommendedName>
        <fullName evidence="11">ATP synthase subunit a</fullName>
    </recommendedName>
</protein>
<dbReference type="GO" id="GO:0046933">
    <property type="term" value="F:proton-transporting ATP synthase activity, rotational mechanism"/>
    <property type="evidence" value="ECO:0007669"/>
    <property type="project" value="TreeGrafter"/>
</dbReference>
<dbReference type="Gene3D" id="1.20.120.220">
    <property type="entry name" value="ATP synthase, F0 complex, subunit A"/>
    <property type="match status" value="1"/>
</dbReference>
<feature type="transmembrane region" description="Helical" evidence="12">
    <location>
        <begin position="66"/>
        <end position="87"/>
    </location>
</feature>
<feature type="transmembrane region" description="Helical" evidence="12">
    <location>
        <begin position="197"/>
        <end position="219"/>
    </location>
</feature>
<evidence type="ECO:0000256" key="7">
    <source>
        <dbReference type="ARBA" id="ARBA00022989"/>
    </source>
</evidence>
<evidence type="ECO:0000256" key="6">
    <source>
        <dbReference type="ARBA" id="ARBA00022781"/>
    </source>
</evidence>
<evidence type="ECO:0000256" key="10">
    <source>
        <dbReference type="ARBA" id="ARBA00023310"/>
    </source>
</evidence>
<dbReference type="GO" id="GO:0045259">
    <property type="term" value="C:proton-transporting ATP synthase complex"/>
    <property type="evidence" value="ECO:0007669"/>
    <property type="project" value="UniProtKB-KW"/>
</dbReference>
<dbReference type="Pfam" id="PF00119">
    <property type="entry name" value="ATP-synt_A"/>
    <property type="match status" value="1"/>
</dbReference>
<accession>A0A343KN41</accession>
<dbReference type="CDD" id="cd00310">
    <property type="entry name" value="ATP-synt_Fo_a_6"/>
    <property type="match status" value="1"/>
</dbReference>
<keyword evidence="3" id="KW-0813">Transport</keyword>
<evidence type="ECO:0000256" key="1">
    <source>
        <dbReference type="ARBA" id="ARBA00004141"/>
    </source>
</evidence>
<dbReference type="PRINTS" id="PR00123">
    <property type="entry name" value="ATPASEA"/>
</dbReference>
<dbReference type="SUPFAM" id="SSF81336">
    <property type="entry name" value="F1F0 ATP synthase subunit A"/>
    <property type="match status" value="1"/>
</dbReference>
<keyword evidence="5 12" id="KW-0812">Transmembrane</keyword>
<keyword evidence="10" id="KW-0066">ATP synthesis</keyword>
<dbReference type="GO" id="GO:0005743">
    <property type="term" value="C:mitochondrial inner membrane"/>
    <property type="evidence" value="ECO:0007669"/>
    <property type="project" value="UniProtKB-SubCell"/>
</dbReference>
<evidence type="ECO:0000256" key="9">
    <source>
        <dbReference type="ARBA" id="ARBA00023136"/>
    </source>
</evidence>
<keyword evidence="6" id="KW-0375">Hydrogen ion transport</keyword>
<keyword evidence="7 12" id="KW-1133">Transmembrane helix</keyword>
<evidence type="ECO:0000256" key="3">
    <source>
        <dbReference type="ARBA" id="ARBA00022448"/>
    </source>
</evidence>
<dbReference type="AlphaFoldDB" id="A0A343KN41"/>
<feature type="transmembrane region" description="Helical" evidence="12">
    <location>
        <begin position="99"/>
        <end position="120"/>
    </location>
</feature>
<dbReference type="InterPro" id="IPR045083">
    <property type="entry name" value="ATP_synth_F0_asu_bact/mt"/>
</dbReference>
<comment type="subcellular location">
    <subcellularLocation>
        <location evidence="1">Membrane</location>
        <topology evidence="1">Multi-pass membrane protein</topology>
    </subcellularLocation>
    <subcellularLocation>
        <location evidence="11">Mitochondrion inner membrane</location>
        <topology evidence="11">Multi-pass membrane protein</topology>
    </subcellularLocation>
</comment>
<sequence length="224" mass="25609">MMASLFSMFDPTSMFFFQLNWTNMIMSLIILPPILWLSPSRMKMCITFTLIKLNNEFSSLFNKQILFKGTTLLSLSLFLFIVMNNLMSNFPYTFCCSAHLLYSSAMAIPIWLSIILFYWLNLYKTMLSHLVPLGTPPVLMPVMVMIELTSNLIRPMALAVRLSANLIAGHLLMALLGNTFLINSMHWPLICCIQTGFLMFELMVAIIQAYVFSVLMTLYSSEMS</sequence>
<evidence type="ECO:0000256" key="11">
    <source>
        <dbReference type="RuleBase" id="RU004450"/>
    </source>
</evidence>
<reference evidence="13" key="1">
    <citation type="submission" date="2017-05" db="EMBL/GenBank/DDBJ databases">
        <authorList>
            <person name="Song R."/>
            <person name="Chenine A.L."/>
            <person name="Ruprecht R.M."/>
        </authorList>
    </citation>
    <scope>NUCLEOTIDE SEQUENCE</scope>
</reference>
<evidence type="ECO:0000256" key="4">
    <source>
        <dbReference type="ARBA" id="ARBA00022547"/>
    </source>
</evidence>
<dbReference type="InterPro" id="IPR023011">
    <property type="entry name" value="ATP_synth_F0_asu_AS"/>
</dbReference>
<keyword evidence="9 12" id="KW-0472">Membrane</keyword>
<dbReference type="PANTHER" id="PTHR11410:SF0">
    <property type="entry name" value="ATP SYNTHASE SUBUNIT A"/>
    <property type="match status" value="1"/>
</dbReference>
<feature type="transmembrane region" description="Helical" evidence="12">
    <location>
        <begin position="126"/>
        <end position="146"/>
    </location>
</feature>
<name>A0A343KN41_9HEMI</name>
<organism evidence="13">
    <name type="scientific">Rhinocola aceris</name>
    <dbReference type="NCBI Taxonomy" id="1889912"/>
    <lineage>
        <taxon>Eukaryota</taxon>
        <taxon>Metazoa</taxon>
        <taxon>Ecdysozoa</taxon>
        <taxon>Arthropoda</taxon>
        <taxon>Hexapoda</taxon>
        <taxon>Insecta</taxon>
        <taxon>Pterygota</taxon>
        <taxon>Neoptera</taxon>
        <taxon>Paraneoptera</taxon>
        <taxon>Hemiptera</taxon>
        <taxon>Sternorrhyncha</taxon>
        <taxon>Psylloidea</taxon>
        <taxon>Aphalaridae</taxon>
        <taxon>Rhinocola</taxon>
    </lineage>
</organism>
<evidence type="ECO:0000256" key="5">
    <source>
        <dbReference type="ARBA" id="ARBA00022692"/>
    </source>
</evidence>
<evidence type="ECO:0000256" key="2">
    <source>
        <dbReference type="ARBA" id="ARBA00006810"/>
    </source>
</evidence>
<dbReference type="EMBL" id="MF176157">
    <property type="protein sequence ID" value="ATI24704.1"/>
    <property type="molecule type" value="Genomic_DNA"/>
</dbReference>
<geneLocation type="mitochondrion" evidence="13"/>
<proteinExistence type="inferred from homology"/>
<dbReference type="PANTHER" id="PTHR11410">
    <property type="entry name" value="ATP SYNTHASE SUBUNIT A"/>
    <property type="match status" value="1"/>
</dbReference>
<gene>
    <name evidence="13" type="primary">atp6</name>
</gene>
<keyword evidence="8" id="KW-0406">Ion transport</keyword>
<dbReference type="PROSITE" id="PS00449">
    <property type="entry name" value="ATPASE_A"/>
    <property type="match status" value="1"/>
</dbReference>
<feature type="transmembrane region" description="Helical" evidence="12">
    <location>
        <begin position="158"/>
        <end position="177"/>
    </location>
</feature>
<dbReference type="NCBIfam" id="TIGR01131">
    <property type="entry name" value="ATP_synt_6_or_A"/>
    <property type="match status" value="1"/>
</dbReference>
<dbReference type="InterPro" id="IPR035908">
    <property type="entry name" value="F0_ATP_A_sf"/>
</dbReference>
<keyword evidence="4" id="KW-0138">CF(0)</keyword>
<dbReference type="InterPro" id="IPR000568">
    <property type="entry name" value="ATP_synth_F0_asu"/>
</dbReference>
<evidence type="ECO:0000313" key="13">
    <source>
        <dbReference type="EMBL" id="ATI24704.1"/>
    </source>
</evidence>
<keyword evidence="13" id="KW-0496">Mitochondrion</keyword>